<sequence length="54" mass="6204">PCDLAMRHRSAAGDKRGAPFKAQVNRIHVQILRVLPNYECGSLFRFLLYYIVKA</sequence>
<name>C9LXX5_SELS3</name>
<dbReference type="Proteomes" id="UP000003505">
    <property type="component" value="Unassembled WGS sequence"/>
</dbReference>
<dbReference type="AlphaFoldDB" id="C9LXX5"/>
<dbReference type="EMBL" id="ACKP02000049">
    <property type="protein sequence ID" value="EEX76508.1"/>
    <property type="molecule type" value="Genomic_DNA"/>
</dbReference>
<proteinExistence type="predicted"/>
<reference evidence="1 2" key="1">
    <citation type="submission" date="2009-09" db="EMBL/GenBank/DDBJ databases">
        <authorList>
            <person name="Weinstock G."/>
            <person name="Sodergren E."/>
            <person name="Clifton S."/>
            <person name="Fulton L."/>
            <person name="Fulton B."/>
            <person name="Courtney L."/>
            <person name="Fronick C."/>
            <person name="Harrison M."/>
            <person name="Strong C."/>
            <person name="Farmer C."/>
            <person name="Delahaunty K."/>
            <person name="Markovic C."/>
            <person name="Hall O."/>
            <person name="Minx P."/>
            <person name="Tomlinson C."/>
            <person name="Mitreva M."/>
            <person name="Nelson J."/>
            <person name="Hou S."/>
            <person name="Wollam A."/>
            <person name="Pepin K.H."/>
            <person name="Johnson M."/>
            <person name="Bhonagiri V."/>
            <person name="Nash W.E."/>
            <person name="Warren W."/>
            <person name="Chinwalla A."/>
            <person name="Mardis E.R."/>
            <person name="Wilson R.K."/>
        </authorList>
    </citation>
    <scope>NUCLEOTIDE SEQUENCE [LARGE SCALE GENOMIC DNA]</scope>
    <source>
        <strain evidence="2">ATCC 35185 / DSM 20758 / VPI D19B-28</strain>
    </source>
</reference>
<comment type="caution">
    <text evidence="1">The sequence shown here is derived from an EMBL/GenBank/DDBJ whole genome shotgun (WGS) entry which is preliminary data.</text>
</comment>
<feature type="non-terminal residue" evidence="1">
    <location>
        <position position="1"/>
    </location>
</feature>
<accession>C9LXX5</accession>
<evidence type="ECO:0000313" key="2">
    <source>
        <dbReference type="Proteomes" id="UP000003505"/>
    </source>
</evidence>
<organism evidence="1 2">
    <name type="scientific">Selenomonas sputigena (strain ATCC 35185 / DSM 20758 / CCUG 44933 / VPI D19B-28)</name>
    <dbReference type="NCBI Taxonomy" id="546271"/>
    <lineage>
        <taxon>Bacteria</taxon>
        <taxon>Bacillati</taxon>
        <taxon>Bacillota</taxon>
        <taxon>Negativicutes</taxon>
        <taxon>Selenomonadales</taxon>
        <taxon>Selenomonadaceae</taxon>
        <taxon>Selenomonas</taxon>
    </lineage>
</organism>
<evidence type="ECO:0000313" key="1">
    <source>
        <dbReference type="EMBL" id="EEX76508.1"/>
    </source>
</evidence>
<protein>
    <submittedName>
        <fullName evidence="1">Uncharacterized protein</fullName>
    </submittedName>
</protein>
<gene>
    <name evidence="1" type="ORF">SELSPUOL_02334</name>
</gene>